<name>A0A553NC66_TIGCA</name>
<accession>A0A553NC66</accession>
<organism evidence="1 2">
    <name type="scientific">Tigriopus californicus</name>
    <name type="common">Marine copepod</name>
    <dbReference type="NCBI Taxonomy" id="6832"/>
    <lineage>
        <taxon>Eukaryota</taxon>
        <taxon>Metazoa</taxon>
        <taxon>Ecdysozoa</taxon>
        <taxon>Arthropoda</taxon>
        <taxon>Crustacea</taxon>
        <taxon>Multicrustacea</taxon>
        <taxon>Hexanauplia</taxon>
        <taxon>Copepoda</taxon>
        <taxon>Harpacticoida</taxon>
        <taxon>Harpacticidae</taxon>
        <taxon>Tigriopus</taxon>
    </lineage>
</organism>
<protein>
    <submittedName>
        <fullName evidence="1">Uncharacterized protein</fullName>
    </submittedName>
</protein>
<sequence length="89" mass="9656">MTIAPTCHCNATNGATALKSVNPSSVARPVRGVAGTRVVVALMKRCKVYCYKAANKKSRWTPLADITDSDHSKFSKTTFENRIPDCEAP</sequence>
<evidence type="ECO:0000313" key="1">
    <source>
        <dbReference type="EMBL" id="TRY63005.1"/>
    </source>
</evidence>
<reference evidence="1 2" key="1">
    <citation type="journal article" date="2018" name="Nat. Ecol. Evol.">
        <title>Genomic signatures of mitonuclear coevolution across populations of Tigriopus californicus.</title>
        <authorList>
            <person name="Barreto F.S."/>
            <person name="Watson E.T."/>
            <person name="Lima T.G."/>
            <person name="Willett C.S."/>
            <person name="Edmands S."/>
            <person name="Li W."/>
            <person name="Burton R.S."/>
        </authorList>
    </citation>
    <scope>NUCLEOTIDE SEQUENCE [LARGE SCALE GENOMIC DNA]</scope>
    <source>
        <strain evidence="1 2">San Diego</strain>
    </source>
</reference>
<proteinExistence type="predicted"/>
<dbReference type="Proteomes" id="UP000318571">
    <property type="component" value="Chromosome 10"/>
</dbReference>
<comment type="caution">
    <text evidence="1">The sequence shown here is derived from an EMBL/GenBank/DDBJ whole genome shotgun (WGS) entry which is preliminary data.</text>
</comment>
<evidence type="ECO:0000313" key="2">
    <source>
        <dbReference type="Proteomes" id="UP000318571"/>
    </source>
</evidence>
<gene>
    <name evidence="1" type="ORF">TCAL_15257</name>
</gene>
<dbReference type="AlphaFoldDB" id="A0A553NC66"/>
<keyword evidence="2" id="KW-1185">Reference proteome</keyword>
<dbReference type="EMBL" id="VCGU01000458">
    <property type="protein sequence ID" value="TRY63005.1"/>
    <property type="molecule type" value="Genomic_DNA"/>
</dbReference>